<reference evidence="1" key="1">
    <citation type="submission" date="2022-09" db="EMBL/GenBank/DDBJ databases">
        <title>Draft genome sequence of Coprococcus comes strain 31264.</title>
        <authorList>
            <person name="Atsushi H."/>
            <person name="Moriya O."/>
            <person name="Mitsuo S."/>
        </authorList>
    </citation>
    <scope>NUCLEOTIDE SEQUENCE</scope>
    <source>
        <strain evidence="1">JCM 31264</strain>
    </source>
</reference>
<accession>A0AA37Q9X8</accession>
<organism evidence="1 2">
    <name type="scientific">Coprococcus comes</name>
    <dbReference type="NCBI Taxonomy" id="410072"/>
    <lineage>
        <taxon>Bacteria</taxon>
        <taxon>Bacillati</taxon>
        <taxon>Bacillota</taxon>
        <taxon>Clostridia</taxon>
        <taxon>Lachnospirales</taxon>
        <taxon>Lachnospiraceae</taxon>
        <taxon>Coprococcus</taxon>
    </lineage>
</organism>
<dbReference type="Proteomes" id="UP001145109">
    <property type="component" value="Unassembled WGS sequence"/>
</dbReference>
<dbReference type="RefSeq" id="WP_055246386.1">
    <property type="nucleotide sequence ID" value="NZ_BSCI01000003.1"/>
</dbReference>
<gene>
    <name evidence="1" type="ORF">comes_06050</name>
</gene>
<reference evidence="1" key="2">
    <citation type="submission" date="2022-11" db="EMBL/GenBank/DDBJ databases">
        <title>Draft genome sequence of Coprococcus comes strain 31264.</title>
        <authorList>
            <person name="Hisatomi A."/>
            <person name="Ohkuma M."/>
            <person name="Sakamoto M."/>
        </authorList>
    </citation>
    <scope>NUCLEOTIDE SEQUENCE</scope>
    <source>
        <strain evidence="1">JCM 31264</strain>
    </source>
</reference>
<proteinExistence type="predicted"/>
<evidence type="ECO:0000313" key="1">
    <source>
        <dbReference type="EMBL" id="GLG86060.1"/>
    </source>
</evidence>
<dbReference type="EMBL" id="BSCI01000003">
    <property type="protein sequence ID" value="GLG86060.1"/>
    <property type="molecule type" value="Genomic_DNA"/>
</dbReference>
<evidence type="ECO:0000313" key="2">
    <source>
        <dbReference type="Proteomes" id="UP001145109"/>
    </source>
</evidence>
<name>A0AA37Q9X8_9FIRM</name>
<sequence>MDISKIVVDVRETIGEKTLLLEWRPSFSYAGGVKGEQDGIKLTCLSEKAGYEKIDIKIPGMMSLPFEFNNTPIPVVFEEISGKLWQDWSNKGTVKMSVVAKGIKPVEVRRKVQLNG</sequence>
<comment type="caution">
    <text evidence="1">The sequence shown here is derived from an EMBL/GenBank/DDBJ whole genome shotgun (WGS) entry which is preliminary data.</text>
</comment>
<protein>
    <submittedName>
        <fullName evidence="1">Uncharacterized protein</fullName>
    </submittedName>
</protein>
<dbReference type="AlphaFoldDB" id="A0AA37Q9X8"/>